<gene>
    <name evidence="2" type="ORF">AAE3_LOCUS3020</name>
</gene>
<proteinExistence type="predicted"/>
<name>A0A8S0WWM0_CYCAE</name>
<comment type="caution">
    <text evidence="2">The sequence shown here is derived from an EMBL/GenBank/DDBJ whole genome shotgun (WGS) entry which is preliminary data.</text>
</comment>
<dbReference type="EMBL" id="CACVBS010000030">
    <property type="protein sequence ID" value="CAA7260598.1"/>
    <property type="molecule type" value="Genomic_DNA"/>
</dbReference>
<sequence length="565" mass="59860">MWTRTVHFLTDAALRIFQRTRRIFLLSTLSSSHPNTSNYPFFTVHSPKMPEAVQQRIVPGAPPPEPLSKSQKKKRKAKGKSDHGDETSPSVPDPTSAALIEKAPEAAEVAEGSPAPELIAMSESQAPPLPEEDLSLKNSPVVEVVTKRLKATTKKISRISTYASTDIEKLNDDQKRTLKTLPTLEAVQKELSEVKKAIEQHEAELAQELPAKRLEVEKAEKARVAEAVSAAEAALISKTSDILHIFRLRSLLSTGALAIAEPEFTAIHAVTEALVAEDGEHKQAVLNGLLRGSGELNGVSYSRLLAITQEALNPPRAPTPPQEYVEEQTLTEPTTEAEPDIAVTGLPTGTMSSSFRFIQESEIETTSFEEGAEWVEKADAGHEEQAALNGQTPEGIAPAPADTNGTLDWAADEEGGLPSIAGLHAEFGTSGSATPAEAEAVQQKAEAPVPEGNGHATGEAAPAEDDGFTQARGRGRGGRGGGFRGGERGHGHHHRGSFRGGDRGGFRGGDRGGFRGGFRGGDRGGFRGGRGGGEWRGDGERGRGGRGRGRGDRGGAHPPPTPTAA</sequence>
<protein>
    <submittedName>
        <fullName evidence="2">Uncharacterized protein</fullName>
    </submittedName>
</protein>
<dbReference type="AlphaFoldDB" id="A0A8S0WWM0"/>
<feature type="compositionally biased region" description="Basic and acidic residues" evidence="1">
    <location>
        <begin position="533"/>
        <end position="555"/>
    </location>
</feature>
<feature type="region of interest" description="Disordered" evidence="1">
    <location>
        <begin position="313"/>
        <end position="348"/>
    </location>
</feature>
<organism evidence="2 3">
    <name type="scientific">Cyclocybe aegerita</name>
    <name type="common">Black poplar mushroom</name>
    <name type="synonym">Agrocybe aegerita</name>
    <dbReference type="NCBI Taxonomy" id="1973307"/>
    <lineage>
        <taxon>Eukaryota</taxon>
        <taxon>Fungi</taxon>
        <taxon>Dikarya</taxon>
        <taxon>Basidiomycota</taxon>
        <taxon>Agaricomycotina</taxon>
        <taxon>Agaricomycetes</taxon>
        <taxon>Agaricomycetidae</taxon>
        <taxon>Agaricales</taxon>
        <taxon>Agaricineae</taxon>
        <taxon>Bolbitiaceae</taxon>
        <taxon>Cyclocybe</taxon>
    </lineage>
</organism>
<evidence type="ECO:0000313" key="2">
    <source>
        <dbReference type="EMBL" id="CAA7260598.1"/>
    </source>
</evidence>
<feature type="compositionally biased region" description="Low complexity" evidence="1">
    <location>
        <begin position="435"/>
        <end position="449"/>
    </location>
</feature>
<feature type="compositionally biased region" description="Basic and acidic residues" evidence="1">
    <location>
        <begin position="500"/>
        <end position="513"/>
    </location>
</feature>
<dbReference type="OrthoDB" id="2409325at2759"/>
<reference evidence="2 3" key="1">
    <citation type="submission" date="2020-01" db="EMBL/GenBank/DDBJ databases">
        <authorList>
            <person name="Gupta K D."/>
        </authorList>
    </citation>
    <scope>NUCLEOTIDE SEQUENCE [LARGE SCALE GENOMIC DNA]</scope>
</reference>
<evidence type="ECO:0000313" key="3">
    <source>
        <dbReference type="Proteomes" id="UP000467700"/>
    </source>
</evidence>
<dbReference type="Proteomes" id="UP000467700">
    <property type="component" value="Unassembled WGS sequence"/>
</dbReference>
<feature type="region of interest" description="Disordered" evidence="1">
    <location>
        <begin position="382"/>
        <end position="565"/>
    </location>
</feature>
<evidence type="ECO:0000256" key="1">
    <source>
        <dbReference type="SAM" id="MobiDB-lite"/>
    </source>
</evidence>
<feature type="region of interest" description="Disordered" evidence="1">
    <location>
        <begin position="57"/>
        <end position="95"/>
    </location>
</feature>
<keyword evidence="3" id="KW-1185">Reference proteome</keyword>
<accession>A0A8S0WWM0</accession>